<accession>A0AAV4N5I2</accession>
<name>A0AAV4N5I2_CAEEX</name>
<dbReference type="Proteomes" id="UP001054945">
    <property type="component" value="Unassembled WGS sequence"/>
</dbReference>
<organism evidence="1 2">
    <name type="scientific">Caerostris extrusa</name>
    <name type="common">Bark spider</name>
    <name type="synonym">Caerostris bankana</name>
    <dbReference type="NCBI Taxonomy" id="172846"/>
    <lineage>
        <taxon>Eukaryota</taxon>
        <taxon>Metazoa</taxon>
        <taxon>Ecdysozoa</taxon>
        <taxon>Arthropoda</taxon>
        <taxon>Chelicerata</taxon>
        <taxon>Arachnida</taxon>
        <taxon>Araneae</taxon>
        <taxon>Araneomorphae</taxon>
        <taxon>Entelegynae</taxon>
        <taxon>Araneoidea</taxon>
        <taxon>Araneidae</taxon>
        <taxon>Caerostris</taxon>
    </lineage>
</organism>
<proteinExistence type="predicted"/>
<reference evidence="1 2" key="1">
    <citation type="submission" date="2021-06" db="EMBL/GenBank/DDBJ databases">
        <title>Caerostris extrusa draft genome.</title>
        <authorList>
            <person name="Kono N."/>
            <person name="Arakawa K."/>
        </authorList>
    </citation>
    <scope>NUCLEOTIDE SEQUENCE [LARGE SCALE GENOMIC DNA]</scope>
</reference>
<evidence type="ECO:0000313" key="2">
    <source>
        <dbReference type="Proteomes" id="UP001054945"/>
    </source>
</evidence>
<keyword evidence="2" id="KW-1185">Reference proteome</keyword>
<comment type="caution">
    <text evidence="1">The sequence shown here is derived from an EMBL/GenBank/DDBJ whole genome shotgun (WGS) entry which is preliminary data.</text>
</comment>
<dbReference type="EMBL" id="BPLR01020505">
    <property type="protein sequence ID" value="GIX79530.1"/>
    <property type="molecule type" value="Genomic_DNA"/>
</dbReference>
<protein>
    <submittedName>
        <fullName evidence="1">Uncharacterized protein</fullName>
    </submittedName>
</protein>
<evidence type="ECO:0000313" key="1">
    <source>
        <dbReference type="EMBL" id="GIX79530.1"/>
    </source>
</evidence>
<gene>
    <name evidence="1" type="ORF">CEXT_443841</name>
</gene>
<dbReference type="AlphaFoldDB" id="A0AAV4N5I2"/>
<sequence>MGGAVMPCMLGMKAGPKYMRLGSGKHWAAEGWWGRGWYGEGWAPIAGGPAGERNSSRCCPGLAALE</sequence>